<dbReference type="RefSeq" id="WP_377928670.1">
    <property type="nucleotide sequence ID" value="NZ_JBHUEM010000020.1"/>
</dbReference>
<dbReference type="InterPro" id="IPR008875">
    <property type="entry name" value="TraX"/>
</dbReference>
<dbReference type="Pfam" id="PF05857">
    <property type="entry name" value="TraX"/>
    <property type="match status" value="1"/>
</dbReference>
<reference evidence="3" key="1">
    <citation type="journal article" date="2019" name="Int. J. Syst. Evol. Microbiol.">
        <title>The Global Catalogue of Microorganisms (GCM) 10K type strain sequencing project: providing services to taxonomists for standard genome sequencing and annotation.</title>
        <authorList>
            <consortium name="The Broad Institute Genomics Platform"/>
            <consortium name="The Broad Institute Genome Sequencing Center for Infectious Disease"/>
            <person name="Wu L."/>
            <person name="Ma J."/>
        </authorList>
    </citation>
    <scope>NUCLEOTIDE SEQUENCE [LARGE SCALE GENOMIC DNA]</scope>
    <source>
        <strain evidence="3">CCUG 49339</strain>
    </source>
</reference>
<evidence type="ECO:0000256" key="1">
    <source>
        <dbReference type="SAM" id="Phobius"/>
    </source>
</evidence>
<keyword evidence="1" id="KW-0472">Membrane</keyword>
<keyword evidence="1" id="KW-0812">Transmembrane</keyword>
<dbReference type="Proteomes" id="UP001597214">
    <property type="component" value="Unassembled WGS sequence"/>
</dbReference>
<name>A0ABW4LQX7_9BACI</name>
<feature type="transmembrane region" description="Helical" evidence="1">
    <location>
        <begin position="90"/>
        <end position="112"/>
    </location>
</feature>
<feature type="transmembrane region" description="Helical" evidence="1">
    <location>
        <begin position="20"/>
        <end position="39"/>
    </location>
</feature>
<feature type="transmembrane region" description="Helical" evidence="1">
    <location>
        <begin position="124"/>
        <end position="144"/>
    </location>
</feature>
<protein>
    <submittedName>
        <fullName evidence="2">TraX family protein</fullName>
    </submittedName>
</protein>
<keyword evidence="1" id="KW-1133">Transmembrane helix</keyword>
<keyword evidence="3" id="KW-1185">Reference proteome</keyword>
<feature type="transmembrane region" description="Helical" evidence="1">
    <location>
        <begin position="60"/>
        <end position="84"/>
    </location>
</feature>
<proteinExistence type="predicted"/>
<evidence type="ECO:0000313" key="3">
    <source>
        <dbReference type="Proteomes" id="UP001597214"/>
    </source>
</evidence>
<gene>
    <name evidence="2" type="ORF">ACFSCX_12945</name>
</gene>
<comment type="caution">
    <text evidence="2">The sequence shown here is derived from an EMBL/GenBank/DDBJ whole genome shotgun (WGS) entry which is preliminary data.</text>
</comment>
<organism evidence="2 3">
    <name type="scientific">Bacillus salitolerans</name>
    <dbReference type="NCBI Taxonomy" id="1437434"/>
    <lineage>
        <taxon>Bacteria</taxon>
        <taxon>Bacillati</taxon>
        <taxon>Bacillota</taxon>
        <taxon>Bacilli</taxon>
        <taxon>Bacillales</taxon>
        <taxon>Bacillaceae</taxon>
        <taxon>Bacillus</taxon>
    </lineage>
</organism>
<dbReference type="EMBL" id="JBHUEM010000020">
    <property type="protein sequence ID" value="MFD1737462.1"/>
    <property type="molecule type" value="Genomic_DNA"/>
</dbReference>
<evidence type="ECO:0000313" key="2">
    <source>
        <dbReference type="EMBL" id="MFD1737462.1"/>
    </source>
</evidence>
<accession>A0ABW4LQX7</accession>
<sequence length="149" mass="17592">MFIDHVGVIFFPEHKLFRYIGRLAFPIYCFALTQGYRFTHSMKSCMLRLATLMIISQIPYVLAFNSLTLNVIFTLFYSLIILWVVDVTKWYIWVPVSIVISIISELAEYGIYEIIMDTINYWGIFFYIMLYGVFLIGHLFSYLVCWGQS</sequence>